<accession>A0ABW0V6S9</accession>
<dbReference type="Gene3D" id="3.30.465.10">
    <property type="match status" value="1"/>
</dbReference>
<dbReference type="EMBL" id="JBHSOC010000011">
    <property type="protein sequence ID" value="MFC5641392.1"/>
    <property type="molecule type" value="Genomic_DNA"/>
</dbReference>
<evidence type="ECO:0000313" key="1">
    <source>
        <dbReference type="EMBL" id="MFC5641392.1"/>
    </source>
</evidence>
<dbReference type="InterPro" id="IPR036318">
    <property type="entry name" value="FAD-bd_PCMH-like_sf"/>
</dbReference>
<reference evidence="2" key="1">
    <citation type="journal article" date="2019" name="Int. J. Syst. Evol. Microbiol.">
        <title>The Global Catalogue of Microorganisms (GCM) 10K type strain sequencing project: providing services to taxonomists for standard genome sequencing and annotation.</title>
        <authorList>
            <consortium name="The Broad Institute Genomics Platform"/>
            <consortium name="The Broad Institute Genome Sequencing Center for Infectious Disease"/>
            <person name="Wu L."/>
            <person name="Ma J."/>
        </authorList>
    </citation>
    <scope>NUCLEOTIDE SEQUENCE [LARGE SCALE GENOMIC DNA]</scope>
    <source>
        <strain evidence="2">CGMCC 4.1622</strain>
    </source>
</reference>
<name>A0ABW0V6S9_9ACTN</name>
<comment type="caution">
    <text evidence="1">The sequence shown here is derived from an EMBL/GenBank/DDBJ whole genome shotgun (WGS) entry which is preliminary data.</text>
</comment>
<organism evidence="1 2">
    <name type="scientific">Kitasatospora cinereorecta</name>
    <dbReference type="NCBI Taxonomy" id="285560"/>
    <lineage>
        <taxon>Bacteria</taxon>
        <taxon>Bacillati</taxon>
        <taxon>Actinomycetota</taxon>
        <taxon>Actinomycetes</taxon>
        <taxon>Kitasatosporales</taxon>
        <taxon>Streptomycetaceae</taxon>
        <taxon>Kitasatospora</taxon>
    </lineage>
</organism>
<proteinExistence type="predicted"/>
<evidence type="ECO:0000313" key="2">
    <source>
        <dbReference type="Proteomes" id="UP001596066"/>
    </source>
</evidence>
<keyword evidence="2" id="KW-1185">Reference proteome</keyword>
<dbReference type="InterPro" id="IPR051312">
    <property type="entry name" value="Diverse_Substr_Oxidored"/>
</dbReference>
<dbReference type="InterPro" id="IPR045733">
    <property type="entry name" value="DUF6087"/>
</dbReference>
<dbReference type="Proteomes" id="UP001596066">
    <property type="component" value="Unassembled WGS sequence"/>
</dbReference>
<sequence length="235" mass="25674">MDLNTVTEVQDARERGVWQPGDAWLGGGAYLFSEPQIHIRRLLDLGRMGWTPLEVTAAGDLRMSATCTIAQLSRYPKPWTAGPLFEQCGRAFLASWKIWNMATVGGNPCNGLSAGPVISLACEQRQKPLSLLVTAGQRGDSPQFTAVLEAIRVPRTGPGRPRTRPLRVRGDKAYSSKANRAYALKAVRLDGSEGASHVRPEEPRLVMRWDGVQWLPETVVADYGGGAAPAARDRR</sequence>
<dbReference type="PANTHER" id="PTHR42659:SF9">
    <property type="entry name" value="XANTHINE DEHYDROGENASE FAD-BINDING SUBUNIT XDHB-RELATED"/>
    <property type="match status" value="1"/>
</dbReference>
<dbReference type="SUPFAM" id="SSF56176">
    <property type="entry name" value="FAD-binding/transporter-associated domain-like"/>
    <property type="match status" value="1"/>
</dbReference>
<gene>
    <name evidence="1" type="ORF">ACFPZF_08450</name>
</gene>
<dbReference type="InterPro" id="IPR016169">
    <property type="entry name" value="FAD-bd_PCMH_sub2"/>
</dbReference>
<dbReference type="Pfam" id="PF19565">
    <property type="entry name" value="DUF6087"/>
    <property type="match status" value="1"/>
</dbReference>
<protein>
    <submittedName>
        <fullName evidence="1">DUF6087 family protein</fullName>
    </submittedName>
</protein>
<dbReference type="PANTHER" id="PTHR42659">
    <property type="entry name" value="XANTHINE DEHYDROGENASE SUBUNIT C-RELATED"/>
    <property type="match status" value="1"/>
</dbReference>